<dbReference type="GO" id="GO:0009536">
    <property type="term" value="C:plastid"/>
    <property type="evidence" value="ECO:0007669"/>
    <property type="project" value="UniProtKB-SubCell"/>
</dbReference>
<dbReference type="InterPro" id="IPR027417">
    <property type="entry name" value="P-loop_NTPase"/>
</dbReference>
<feature type="region of interest" description="Disordered" evidence="8">
    <location>
        <begin position="100"/>
        <end position="122"/>
    </location>
</feature>
<evidence type="ECO:0000256" key="4">
    <source>
        <dbReference type="ARBA" id="ARBA00022741"/>
    </source>
</evidence>
<feature type="compositionally biased region" description="Polar residues" evidence="8">
    <location>
        <begin position="984"/>
        <end position="999"/>
    </location>
</feature>
<dbReference type="FunFam" id="1.10.8.60:FF:000013">
    <property type="entry name" value="DNA polymerase III subunit gamma/tau"/>
    <property type="match status" value="1"/>
</dbReference>
<dbReference type="CDD" id="cd18137">
    <property type="entry name" value="HLD_clamp_pol_III_gamma_tau"/>
    <property type="match status" value="1"/>
</dbReference>
<dbReference type="PANTHER" id="PTHR11669:SF63">
    <property type="entry name" value="PROTEIN STICHEL"/>
    <property type="match status" value="1"/>
</dbReference>
<dbReference type="Pfam" id="PF12169">
    <property type="entry name" value="DNA_pol3_gamma3"/>
    <property type="match status" value="1"/>
</dbReference>
<dbReference type="PANTHER" id="PTHR11669">
    <property type="entry name" value="REPLICATION FACTOR C / DNA POLYMERASE III GAMMA-TAU SUBUNIT"/>
    <property type="match status" value="1"/>
</dbReference>
<evidence type="ECO:0000256" key="8">
    <source>
        <dbReference type="SAM" id="MobiDB-lite"/>
    </source>
</evidence>
<dbReference type="InterPro" id="IPR008921">
    <property type="entry name" value="DNA_pol3_clamp-load_cplx_C"/>
</dbReference>
<feature type="compositionally biased region" description="Gly residues" evidence="8">
    <location>
        <begin position="10"/>
        <end position="20"/>
    </location>
</feature>
<feature type="compositionally biased region" description="Low complexity" evidence="8">
    <location>
        <begin position="48"/>
        <end position="60"/>
    </location>
</feature>
<dbReference type="SMART" id="SM00382">
    <property type="entry name" value="AAA"/>
    <property type="match status" value="1"/>
</dbReference>
<dbReference type="GO" id="GO:0006281">
    <property type="term" value="P:DNA repair"/>
    <property type="evidence" value="ECO:0007669"/>
    <property type="project" value="TreeGrafter"/>
</dbReference>
<keyword evidence="5" id="KW-0862">Zinc</keyword>
<feature type="compositionally biased region" description="Polar residues" evidence="8">
    <location>
        <begin position="314"/>
        <end position="329"/>
    </location>
</feature>
<keyword evidence="3" id="KW-0479">Metal-binding</keyword>
<feature type="domain" description="AAA+ ATPase" evidence="9">
    <location>
        <begin position="496"/>
        <end position="647"/>
    </location>
</feature>
<dbReference type="GO" id="GO:0009360">
    <property type="term" value="C:DNA polymerase III complex"/>
    <property type="evidence" value="ECO:0007669"/>
    <property type="project" value="InterPro"/>
</dbReference>
<dbReference type="InterPro" id="IPR022754">
    <property type="entry name" value="DNA_pol_III_gamma-3"/>
</dbReference>
<evidence type="ECO:0000313" key="10">
    <source>
        <dbReference type="EMBL" id="VFQ60662.1"/>
    </source>
</evidence>
<feature type="compositionally biased region" description="Polar residues" evidence="8">
    <location>
        <begin position="832"/>
        <end position="842"/>
    </location>
</feature>
<dbReference type="AlphaFoldDB" id="A0A484KEX0"/>
<dbReference type="GO" id="GO:0046872">
    <property type="term" value="F:metal ion binding"/>
    <property type="evidence" value="ECO:0007669"/>
    <property type="project" value="UniProtKB-KW"/>
</dbReference>
<dbReference type="GO" id="GO:0003887">
    <property type="term" value="F:DNA-directed DNA polymerase activity"/>
    <property type="evidence" value="ECO:0007669"/>
    <property type="project" value="InterPro"/>
</dbReference>
<evidence type="ECO:0000256" key="3">
    <source>
        <dbReference type="ARBA" id="ARBA00022723"/>
    </source>
</evidence>
<sequence>MSSEMCRRSCGGGSVGGGGNSFDPSNLHLKRELTQIKKAAKALRDPGTTSSWRSPLGSSRSTAVAGDILNYTSKHHYSHHHSNSGDAFNVNGAPEVASASEITPHPAFRVERNGNPDISGKEKEKKVFLYNWRLQKSESERSKRKGLENGSRNGNCSPTTPEESIDDSLSDVRHGGNDSKSDTYLGDHRYGSMILKCKDTNFMPSIRRNIKKKSKKSNFSSSILQKKQIFSGRIPRRFSEGLPGDSEDTEDYSNSNVEEFRRFSVASPLLARLRSRKNWAYKLRNSSRREDSSYSYSTPALSTSSYNRYGVRNPPSTVGSWGGTTQSINDGDDEVDGQLGMVMGRHGCGMSCWSISSRRSTPKLYSPSISDTLRRKKGSTFLCGSSHQRRRRDKRRPGSWVPLLTNGGSSMGTASDDDDDEVSTNFGELDLEALSRLDGRSCRELVAFAGEEDEEEDSPESIRGLCQKYRPTFFDELIGQNIVVQSLTNSVSRGRIAPVYIFQGPRGTGKTSTARIFAAALNCLSTQEAKPCGACRECAEFISGGKCKNLREVDGTNKKGIDKLKYLLKTLSLKSVARQSTSTSSSGYKVFVIDECHLLPSKTWLAFLKFLEEPLPHVVFVFITTDLENVPRAIVSRCQKYLFSKIRDSDIVTRLKKLVTGENLEVEPEALELIALNADGSLRDAETMLDQLSLLGKRITTSLVNDLVGVVSDEKLLELLELAISSDTAETVKRARELLDSGVDPIVLMSQLAALIMDIIAGTLPSIDAKPTDASFFVGKSLSEMEVDRLRYALKLLSDAEKQLRVSSERSTWFTATLLQLGSAPSPDHQTHSGSSRRQSSKAPMEEEDSSQKQKGRSKASNRILVGDEVGHSKAAAAQSKLTVSRRCLDTNVLDDVWRRCIEKCHSNTLKQILHTHGTLVSMSEIEGVFVAHVAFRDKEIKTRVERFLSSITNSFENVLRRNVDVRLILLPVGGEEGTETPALDSSTKQTDDNATNGSKEGMPEIPVQRIESIIHEQMLETAWLQAMEKGTPGSSLNRLNNKPERNQVLPQQDNEMHQPMTTASLDLDEQLHEELKNLRVGGGKKVKNLKEPSNKKVDHCPISPSFLHDTAGYASNNSIGKDSMGYESGSGAYGCSALLCWNNTNTQRGRKVKHGTPVRPSRGGRLSCFGECAKGRTLDKR</sequence>
<comment type="subcellular location">
    <subcellularLocation>
        <location evidence="1">Plastid</location>
    </subcellularLocation>
</comment>
<dbReference type="GO" id="GO:0003689">
    <property type="term" value="F:DNA clamp loader activity"/>
    <property type="evidence" value="ECO:0007669"/>
    <property type="project" value="TreeGrafter"/>
</dbReference>
<dbReference type="InterPro" id="IPR003593">
    <property type="entry name" value="AAA+_ATPase"/>
</dbReference>
<feature type="region of interest" description="Disordered" evidence="8">
    <location>
        <begin position="824"/>
        <end position="865"/>
    </location>
</feature>
<dbReference type="NCBIfam" id="TIGR02397">
    <property type="entry name" value="dnaX_nterm"/>
    <property type="match status" value="1"/>
</dbReference>
<accession>A0A484KEX0</accession>
<evidence type="ECO:0000256" key="7">
    <source>
        <dbReference type="ARBA" id="ARBA00023054"/>
    </source>
</evidence>
<dbReference type="Gene3D" id="1.20.272.10">
    <property type="match status" value="1"/>
</dbReference>
<feature type="compositionally biased region" description="Basic residues" evidence="8">
    <location>
        <begin position="387"/>
        <end position="397"/>
    </location>
</feature>
<dbReference type="GO" id="GO:0006261">
    <property type="term" value="P:DNA-templated DNA replication"/>
    <property type="evidence" value="ECO:0007669"/>
    <property type="project" value="TreeGrafter"/>
</dbReference>
<keyword evidence="4" id="KW-0547">Nucleotide-binding</keyword>
<name>A0A484KEX0_9ASTE</name>
<keyword evidence="11" id="KW-1185">Reference proteome</keyword>
<dbReference type="EMBL" id="OOIL02000116">
    <property type="protein sequence ID" value="VFQ60662.1"/>
    <property type="molecule type" value="Genomic_DNA"/>
</dbReference>
<dbReference type="Pfam" id="PF22608">
    <property type="entry name" value="DNAX_ATPase_lid"/>
    <property type="match status" value="1"/>
</dbReference>
<dbReference type="GO" id="GO:0005524">
    <property type="term" value="F:ATP binding"/>
    <property type="evidence" value="ECO:0007669"/>
    <property type="project" value="UniProtKB-KW"/>
</dbReference>
<protein>
    <recommendedName>
        <fullName evidence="9">AAA+ ATPase domain-containing protein</fullName>
    </recommendedName>
</protein>
<feature type="compositionally biased region" description="Polar residues" evidence="8">
    <location>
        <begin position="150"/>
        <end position="162"/>
    </location>
</feature>
<keyword evidence="7" id="KW-0175">Coiled coil</keyword>
<evidence type="ECO:0000259" key="9">
    <source>
        <dbReference type="SMART" id="SM00382"/>
    </source>
</evidence>
<dbReference type="Pfam" id="PF13177">
    <property type="entry name" value="DNA_pol3_delta2"/>
    <property type="match status" value="1"/>
</dbReference>
<evidence type="ECO:0000256" key="5">
    <source>
        <dbReference type="ARBA" id="ARBA00022833"/>
    </source>
</evidence>
<feature type="region of interest" description="Disordered" evidence="8">
    <location>
        <begin position="380"/>
        <end position="422"/>
    </location>
</feature>
<feature type="region of interest" description="Disordered" evidence="8">
    <location>
        <begin position="1"/>
        <end position="60"/>
    </location>
</feature>
<organism evidence="10 11">
    <name type="scientific">Cuscuta campestris</name>
    <dbReference type="NCBI Taxonomy" id="132261"/>
    <lineage>
        <taxon>Eukaryota</taxon>
        <taxon>Viridiplantae</taxon>
        <taxon>Streptophyta</taxon>
        <taxon>Embryophyta</taxon>
        <taxon>Tracheophyta</taxon>
        <taxon>Spermatophyta</taxon>
        <taxon>Magnoliopsida</taxon>
        <taxon>eudicotyledons</taxon>
        <taxon>Gunneridae</taxon>
        <taxon>Pentapetalae</taxon>
        <taxon>asterids</taxon>
        <taxon>lamiids</taxon>
        <taxon>Solanales</taxon>
        <taxon>Convolvulaceae</taxon>
        <taxon>Cuscuteae</taxon>
        <taxon>Cuscuta</taxon>
        <taxon>Cuscuta subgen. Grammica</taxon>
        <taxon>Cuscuta sect. Cleistogrammica</taxon>
    </lineage>
</organism>
<dbReference type="GO" id="GO:0005663">
    <property type="term" value="C:DNA replication factor C complex"/>
    <property type="evidence" value="ECO:0007669"/>
    <property type="project" value="TreeGrafter"/>
</dbReference>
<evidence type="ECO:0000313" key="11">
    <source>
        <dbReference type="Proteomes" id="UP000595140"/>
    </source>
</evidence>
<dbReference type="Gene3D" id="1.10.8.60">
    <property type="match status" value="1"/>
</dbReference>
<dbReference type="Pfam" id="PF23007">
    <property type="entry name" value="DnaA_N-like_STI"/>
    <property type="match status" value="1"/>
</dbReference>
<feature type="compositionally biased region" description="Basic and acidic residues" evidence="8">
    <location>
        <begin position="108"/>
        <end position="122"/>
    </location>
</feature>
<comment type="similarity">
    <text evidence="2">Belongs to the DnaX/STICHEL family.</text>
</comment>
<dbReference type="Proteomes" id="UP000595140">
    <property type="component" value="Unassembled WGS sequence"/>
</dbReference>
<dbReference type="InterPro" id="IPR012763">
    <property type="entry name" value="DNA_pol_III_sug/sutau_N"/>
</dbReference>
<feature type="compositionally biased region" description="Basic and acidic residues" evidence="8">
    <location>
        <begin position="170"/>
        <end position="185"/>
    </location>
</feature>
<dbReference type="SUPFAM" id="SSF52540">
    <property type="entry name" value="P-loop containing nucleoside triphosphate hydrolases"/>
    <property type="match status" value="1"/>
</dbReference>
<feature type="region of interest" description="Disordered" evidence="8">
    <location>
        <begin position="139"/>
        <end position="185"/>
    </location>
</feature>
<dbReference type="OrthoDB" id="1911163at2759"/>
<evidence type="ECO:0000256" key="6">
    <source>
        <dbReference type="ARBA" id="ARBA00022840"/>
    </source>
</evidence>
<dbReference type="InterPro" id="IPR045085">
    <property type="entry name" value="HLD_clamp_pol_III_gamma_tau"/>
</dbReference>
<keyword evidence="6" id="KW-0067">ATP-binding</keyword>
<dbReference type="InterPro" id="IPR054506">
    <property type="entry name" value="DnaA_N-like_STI"/>
</dbReference>
<evidence type="ECO:0000256" key="1">
    <source>
        <dbReference type="ARBA" id="ARBA00004474"/>
    </source>
</evidence>
<dbReference type="InterPro" id="IPR050238">
    <property type="entry name" value="DNA_Rep/Repair_Clamp_Loader"/>
</dbReference>
<dbReference type="Gene3D" id="3.40.50.300">
    <property type="entry name" value="P-loop containing nucleotide triphosphate hydrolases"/>
    <property type="match status" value="1"/>
</dbReference>
<dbReference type="GO" id="GO:0003677">
    <property type="term" value="F:DNA binding"/>
    <property type="evidence" value="ECO:0007669"/>
    <property type="project" value="InterPro"/>
</dbReference>
<dbReference type="SUPFAM" id="SSF48019">
    <property type="entry name" value="post-AAA+ oligomerization domain-like"/>
    <property type="match status" value="1"/>
</dbReference>
<evidence type="ECO:0000256" key="2">
    <source>
        <dbReference type="ARBA" id="ARBA00006360"/>
    </source>
</evidence>
<reference evidence="10 11" key="1">
    <citation type="submission" date="2018-04" db="EMBL/GenBank/DDBJ databases">
        <authorList>
            <person name="Vogel A."/>
        </authorList>
    </citation>
    <scope>NUCLEOTIDE SEQUENCE [LARGE SCALE GENOMIC DNA]</scope>
</reference>
<feature type="region of interest" description="Disordered" evidence="8">
    <location>
        <begin position="306"/>
        <end position="329"/>
    </location>
</feature>
<gene>
    <name evidence="10" type="ORF">CCAM_LOCUS2438</name>
</gene>
<proteinExistence type="inferred from homology"/>
<feature type="region of interest" description="Disordered" evidence="8">
    <location>
        <begin position="977"/>
        <end position="1003"/>
    </location>
</feature>